<evidence type="ECO:0000313" key="4">
    <source>
        <dbReference type="Proteomes" id="UP000199408"/>
    </source>
</evidence>
<evidence type="ECO:0000256" key="1">
    <source>
        <dbReference type="SAM" id="MobiDB-lite"/>
    </source>
</evidence>
<dbReference type="AlphaFoldDB" id="A0A1C5HC36"/>
<keyword evidence="4" id="KW-1185">Reference proteome</keyword>
<sequence>MTDPSVTATLLIRLAELVRALPAAEVVALAEGRARLAVVPVAQPSTAERAAPPTATAVTGRRGTPHRPVAPVTDPDRAVAALAALTTRHDGTAYLAGWSAKELRALAARLGLRGVAGARKADLVERIVDRTVGFRLNSTAIRQL</sequence>
<gene>
    <name evidence="3" type="ORF">GA0070560_103460</name>
</gene>
<protein>
    <submittedName>
        <fullName evidence="3">Rho termination factor, N-terminal domain</fullName>
    </submittedName>
</protein>
<dbReference type="GO" id="GO:0006353">
    <property type="term" value="P:DNA-templated transcription termination"/>
    <property type="evidence" value="ECO:0007669"/>
    <property type="project" value="InterPro"/>
</dbReference>
<name>A0A1C5HC36_9ACTN</name>
<reference evidence="4" key="1">
    <citation type="submission" date="2016-06" db="EMBL/GenBank/DDBJ databases">
        <authorList>
            <person name="Varghese N."/>
        </authorList>
    </citation>
    <scope>NUCLEOTIDE SEQUENCE [LARGE SCALE GENOMIC DNA]</scope>
    <source>
        <strain evidence="4">DSM 43171</strain>
    </source>
</reference>
<organism evidence="3 4">
    <name type="scientific">Micromonospora halophytica</name>
    <dbReference type="NCBI Taxonomy" id="47864"/>
    <lineage>
        <taxon>Bacteria</taxon>
        <taxon>Bacillati</taxon>
        <taxon>Actinomycetota</taxon>
        <taxon>Actinomycetes</taxon>
        <taxon>Micromonosporales</taxon>
        <taxon>Micromonosporaceae</taxon>
        <taxon>Micromonospora</taxon>
    </lineage>
</organism>
<dbReference type="EMBL" id="FMDN01000003">
    <property type="protein sequence ID" value="SCG43564.1"/>
    <property type="molecule type" value="Genomic_DNA"/>
</dbReference>
<dbReference type="InterPro" id="IPR011112">
    <property type="entry name" value="Rho-like_N"/>
</dbReference>
<feature type="region of interest" description="Disordered" evidence="1">
    <location>
        <begin position="47"/>
        <end position="72"/>
    </location>
</feature>
<evidence type="ECO:0000313" key="3">
    <source>
        <dbReference type="EMBL" id="SCG43564.1"/>
    </source>
</evidence>
<proteinExistence type="predicted"/>
<accession>A0A1C5HC36</accession>
<dbReference type="STRING" id="47864.GA0070560_103460"/>
<feature type="domain" description="Rho termination factor-like N-terminal" evidence="2">
    <location>
        <begin position="99"/>
        <end position="129"/>
    </location>
</feature>
<evidence type="ECO:0000259" key="2">
    <source>
        <dbReference type="Pfam" id="PF07498"/>
    </source>
</evidence>
<dbReference type="Proteomes" id="UP000199408">
    <property type="component" value="Unassembled WGS sequence"/>
</dbReference>
<dbReference type="Pfam" id="PF07498">
    <property type="entry name" value="Rho_N"/>
    <property type="match status" value="1"/>
</dbReference>
<dbReference type="RefSeq" id="WP_091292864.1">
    <property type="nucleotide sequence ID" value="NZ_FMDN01000003.1"/>
</dbReference>
<feature type="compositionally biased region" description="Low complexity" evidence="1">
    <location>
        <begin position="47"/>
        <end position="62"/>
    </location>
</feature>